<dbReference type="SUPFAM" id="SSF51726">
    <property type="entry name" value="UROD/MetE-like"/>
    <property type="match status" value="1"/>
</dbReference>
<comment type="caution">
    <text evidence="2">The sequence shown here is derived from an EMBL/GenBank/DDBJ whole genome shotgun (WGS) entry which is preliminary data.</text>
</comment>
<dbReference type="InterPro" id="IPR038071">
    <property type="entry name" value="UROD/MetE-like_sf"/>
</dbReference>
<keyword evidence="3" id="KW-1185">Reference proteome</keyword>
<evidence type="ECO:0000313" key="2">
    <source>
        <dbReference type="EMBL" id="MCU6762305.1"/>
    </source>
</evidence>
<proteinExistence type="predicted"/>
<feature type="domain" description="Uroporphyrinogen decarboxylase (URO-D)" evidence="1">
    <location>
        <begin position="180"/>
        <end position="365"/>
    </location>
</feature>
<protein>
    <recommendedName>
        <fullName evidence="1">Uroporphyrinogen decarboxylase (URO-D) domain-containing protein</fullName>
    </recommendedName>
</protein>
<dbReference type="PANTHER" id="PTHR47099:SF1">
    <property type="entry name" value="METHYLCOBAMIDE:COM METHYLTRANSFERASE MTBA"/>
    <property type="match status" value="1"/>
</dbReference>
<name>A0ABT2TJB3_9FIRM</name>
<dbReference type="Gene3D" id="3.20.20.210">
    <property type="match status" value="1"/>
</dbReference>
<dbReference type="Pfam" id="PF01208">
    <property type="entry name" value="URO-D"/>
    <property type="match status" value="1"/>
</dbReference>
<dbReference type="PANTHER" id="PTHR47099">
    <property type="entry name" value="METHYLCOBAMIDE:COM METHYLTRANSFERASE MTBA"/>
    <property type="match status" value="1"/>
</dbReference>
<reference evidence="2 3" key="1">
    <citation type="journal article" date="2021" name="ISME Commun">
        <title>Automated analysis of genomic sequences facilitates high-throughput and comprehensive description of bacteria.</title>
        <authorList>
            <person name="Hitch T.C.A."/>
        </authorList>
    </citation>
    <scope>NUCLEOTIDE SEQUENCE [LARGE SCALE GENOMIC DNA]</scope>
    <source>
        <strain evidence="2 3">Sanger_109</strain>
    </source>
</reference>
<evidence type="ECO:0000259" key="1">
    <source>
        <dbReference type="Pfam" id="PF01208"/>
    </source>
</evidence>
<sequence length="372" mass="42822">MGKYEENLERIRKAVRCEPVDRIPVAPCANGYMAKSQNVLMKDYITDFDRACDANLAELTSLDADATQNVIFSPYLLGTQWLSKAALPGIELGDDEMWQIVECENMKFEEYEDIKKMGWDAWQQKFIAEKCNNNWENLKPFFEANPRCYEKFYHAGIPCICDFLMITPFEYFCGGRSLENFFMDDLMEEPELMHEIFDMVLEHNLKAYRQQIQDTHALGVWIGGWRTGPDLVSPAMFDEFVWPSFKAYYDLCIEMDVIPMFHLDSNWDLVLEKFKRLEDKTYILALDSKTDIRKARKVLGPNVCILGDVPCELMSFGTTDEVKEYVTKLLDDIGPWGCIIATGCDVPSDAKPANVKAMSDAAHEYLTTHPQN</sequence>
<dbReference type="EMBL" id="JAOQJQ010000003">
    <property type="protein sequence ID" value="MCU6762305.1"/>
    <property type="molecule type" value="Genomic_DNA"/>
</dbReference>
<dbReference type="InterPro" id="IPR000257">
    <property type="entry name" value="Uroporphyrinogen_deCOase"/>
</dbReference>
<gene>
    <name evidence="2" type="ORF">OCV88_08145</name>
</gene>
<organism evidence="2 3">
    <name type="scientific">Brotonthovivens ammoniilytica</name>
    <dbReference type="NCBI Taxonomy" id="2981725"/>
    <lineage>
        <taxon>Bacteria</taxon>
        <taxon>Bacillati</taxon>
        <taxon>Bacillota</taxon>
        <taxon>Clostridia</taxon>
        <taxon>Lachnospirales</taxon>
        <taxon>Lachnospiraceae</taxon>
        <taxon>Brotonthovivens</taxon>
    </lineage>
</organism>
<evidence type="ECO:0000313" key="3">
    <source>
        <dbReference type="Proteomes" id="UP001652442"/>
    </source>
</evidence>
<dbReference type="InterPro" id="IPR052024">
    <property type="entry name" value="Methanogen_methyltrans"/>
</dbReference>
<dbReference type="RefSeq" id="WP_158425020.1">
    <property type="nucleotide sequence ID" value="NZ_JAOQJQ010000003.1"/>
</dbReference>
<dbReference type="Proteomes" id="UP001652442">
    <property type="component" value="Unassembled WGS sequence"/>
</dbReference>
<accession>A0ABT2TJB3</accession>